<proteinExistence type="predicted"/>
<evidence type="ECO:0000313" key="1">
    <source>
        <dbReference type="Proteomes" id="UP000095286"/>
    </source>
</evidence>
<accession>A0AC35TLD6</accession>
<dbReference type="Proteomes" id="UP000095286">
    <property type="component" value="Unplaced"/>
</dbReference>
<protein>
    <submittedName>
        <fullName evidence="2">MFS domain-containing protein</fullName>
    </submittedName>
</protein>
<dbReference type="WBParaSite" id="RSKR_0000180600.1">
    <property type="protein sequence ID" value="RSKR_0000180600.1"/>
    <property type="gene ID" value="RSKR_0000180600"/>
</dbReference>
<organism evidence="1 2">
    <name type="scientific">Rhabditophanes sp. KR3021</name>
    <dbReference type="NCBI Taxonomy" id="114890"/>
    <lineage>
        <taxon>Eukaryota</taxon>
        <taxon>Metazoa</taxon>
        <taxon>Ecdysozoa</taxon>
        <taxon>Nematoda</taxon>
        <taxon>Chromadorea</taxon>
        <taxon>Rhabditida</taxon>
        <taxon>Tylenchina</taxon>
        <taxon>Panagrolaimomorpha</taxon>
        <taxon>Strongyloidoidea</taxon>
        <taxon>Alloionematidae</taxon>
        <taxon>Rhabditophanes</taxon>
    </lineage>
</organism>
<evidence type="ECO:0000313" key="2">
    <source>
        <dbReference type="WBParaSite" id="RSKR_0000180600.1"/>
    </source>
</evidence>
<name>A0AC35TLD6_9BILA</name>
<reference evidence="2" key="1">
    <citation type="submission" date="2016-11" db="UniProtKB">
        <authorList>
            <consortium name="WormBaseParasite"/>
        </authorList>
    </citation>
    <scope>IDENTIFICATION</scope>
    <source>
        <strain evidence="2">KR3021</strain>
    </source>
</reference>
<sequence length="702" mass="79164">MKVGNVWDLVGDDSKRPQTSKSPSSHSLFTDVLDVPTVECLSAEVALPEEELNEITGMDLDRERSKSRDRSTSSTIKSIRKYSSTILNKIGITKKKSPHIFNLEKSPELSYVDLKLFCKLPVQTLPIIKKESPSKTPMLVSSTLLKDVMKKDHNAYMTYMHETNLKRQFSLGEEENIFNFLTYTDHNVFERMEVYDPYCPLHGSKRNICNRKKLMDMKKFVNSVDTADKEEILQSDSYLAKVLRKCERTNLPKAHRILVDKAKNKILSNMWIISIGLLFLFIAFHGLQNLQTSINGKLGSDSLAIFYLSMALSSLYLPPVVIHWLGCKITLMLSIVVYIMYMCINFYPSYYTLIPASILCGFAGSCLRAAQCSYITECGIKFARINIEAPITVIVRFFGYFFMTVHLGQVIGNIMSSLIITAAVPYQKPMDLIDRTCGHAYRVNSSYLSQRANHNLEAPPRKAISSVVGVYICCSIISLLIISLFLNALKKDALIKGTPLSFRPEMLKATMRSFKKIKVLLLVPLTIFNGFEQAFIVGLYTKAYVGCGLGISQIGFIMTSFGVADAVCSLVFGPLIKLFGRMPLFVFGAVINMLMIITLLMWPINPGDFQVFYVIAGVWGMADGVWNTQINGFWIALVGNDGLENAFAHYRFWESSGMAIGLYLIRYATVDWYLISAFIVLFLGMCCYFFIELYQPLSVQVT</sequence>